<name>A0A9X9T8C6_METOG</name>
<dbReference type="Proteomes" id="UP001163096">
    <property type="component" value="Chromosome"/>
</dbReference>
<accession>A0A9X9T8C6</accession>
<sequence>MKETGIIDLYNKAKIIYPDKEVDAEENSWYIHPAFKGVSLKDLVMGTDTEGLFSCHIVRIEKGCEVGNHSHNVQWEFNEAIGGSGIFVLGDKEIMFNSGFSFVTPPGVKHTVIAEDDDLYLLAKFVPAL</sequence>
<dbReference type="KEGG" id="mou:OU421_05375"/>
<dbReference type="Pfam" id="PF07883">
    <property type="entry name" value="Cupin_2"/>
    <property type="match status" value="1"/>
</dbReference>
<feature type="domain" description="Cupin type-2" evidence="1">
    <location>
        <begin position="57"/>
        <end position="118"/>
    </location>
</feature>
<dbReference type="GeneID" id="76834511"/>
<evidence type="ECO:0000259" key="1">
    <source>
        <dbReference type="Pfam" id="PF07883"/>
    </source>
</evidence>
<dbReference type="SUPFAM" id="SSF51182">
    <property type="entry name" value="RmlC-like cupins"/>
    <property type="match status" value="1"/>
</dbReference>
<organism evidence="2 3">
    <name type="scientific">Methanogenium organophilum</name>
    <dbReference type="NCBI Taxonomy" id="2199"/>
    <lineage>
        <taxon>Archaea</taxon>
        <taxon>Methanobacteriati</taxon>
        <taxon>Methanobacteriota</taxon>
        <taxon>Stenosarchaea group</taxon>
        <taxon>Methanomicrobia</taxon>
        <taxon>Methanomicrobiales</taxon>
        <taxon>Methanomicrobiaceae</taxon>
        <taxon>Methanogenium</taxon>
    </lineage>
</organism>
<protein>
    <submittedName>
        <fullName evidence="2">Cupin domain-containing protein</fullName>
    </submittedName>
</protein>
<dbReference type="RefSeq" id="WP_268187581.1">
    <property type="nucleotide sequence ID" value="NZ_CP113361.1"/>
</dbReference>
<dbReference type="InterPro" id="IPR011051">
    <property type="entry name" value="RmlC_Cupin_sf"/>
</dbReference>
<dbReference type="AlphaFoldDB" id="A0A9X9T8C6"/>
<dbReference type="Gene3D" id="2.60.120.10">
    <property type="entry name" value="Jelly Rolls"/>
    <property type="match status" value="1"/>
</dbReference>
<dbReference type="InterPro" id="IPR013096">
    <property type="entry name" value="Cupin_2"/>
</dbReference>
<keyword evidence="3" id="KW-1185">Reference proteome</keyword>
<dbReference type="EMBL" id="CP113361">
    <property type="protein sequence ID" value="WAI02303.1"/>
    <property type="molecule type" value="Genomic_DNA"/>
</dbReference>
<evidence type="ECO:0000313" key="3">
    <source>
        <dbReference type="Proteomes" id="UP001163096"/>
    </source>
</evidence>
<dbReference type="InterPro" id="IPR014710">
    <property type="entry name" value="RmlC-like_jellyroll"/>
</dbReference>
<gene>
    <name evidence="2" type="ORF">OU421_05375</name>
</gene>
<evidence type="ECO:0000313" key="2">
    <source>
        <dbReference type="EMBL" id="WAI02303.1"/>
    </source>
</evidence>
<proteinExistence type="predicted"/>
<reference evidence="2" key="1">
    <citation type="submission" date="2022-11" db="EMBL/GenBank/DDBJ databases">
        <title>Complete genome sequence of Methanogenium organophilum DSM 3596.</title>
        <authorList>
            <person name="Chen S.-C."/>
            <person name="Lai S.-J."/>
            <person name="You Y.-T."/>
        </authorList>
    </citation>
    <scope>NUCLEOTIDE SEQUENCE</scope>
    <source>
        <strain evidence="2">DSM 3596</strain>
    </source>
</reference>